<gene>
    <name evidence="2" type="ORF">TcWFU_010480</name>
</gene>
<accession>A0ABR4QBS8</accession>
<protein>
    <submittedName>
        <fullName evidence="2">Uncharacterized protein</fullName>
    </submittedName>
</protein>
<evidence type="ECO:0000313" key="3">
    <source>
        <dbReference type="Proteomes" id="UP001651158"/>
    </source>
</evidence>
<evidence type="ECO:0000256" key="1">
    <source>
        <dbReference type="SAM" id="MobiDB-lite"/>
    </source>
</evidence>
<dbReference type="EMBL" id="JAKROA010000005">
    <property type="protein sequence ID" value="KAL5107193.1"/>
    <property type="molecule type" value="Genomic_DNA"/>
</dbReference>
<comment type="caution">
    <text evidence="2">The sequence shown here is derived from an EMBL/GenBank/DDBJ whole genome shotgun (WGS) entry which is preliminary data.</text>
</comment>
<organism evidence="2 3">
    <name type="scientific">Taenia crassiceps</name>
    <dbReference type="NCBI Taxonomy" id="6207"/>
    <lineage>
        <taxon>Eukaryota</taxon>
        <taxon>Metazoa</taxon>
        <taxon>Spiralia</taxon>
        <taxon>Lophotrochozoa</taxon>
        <taxon>Platyhelminthes</taxon>
        <taxon>Cestoda</taxon>
        <taxon>Eucestoda</taxon>
        <taxon>Cyclophyllidea</taxon>
        <taxon>Taeniidae</taxon>
        <taxon>Taenia</taxon>
    </lineage>
</organism>
<sequence>MQLQSTQSPLLRGDENQPLQNAMETPLCNTFFGMQRRSIEPSSPSDAQAGVSNHPPSAPSFVLSELQQPIYLNNINSSTPCPRIESRLGDTATWSLVIHVEVQVMPHQHQAR</sequence>
<name>A0ABR4QBS8_9CEST</name>
<keyword evidence="3" id="KW-1185">Reference proteome</keyword>
<proteinExistence type="predicted"/>
<feature type="region of interest" description="Disordered" evidence="1">
    <location>
        <begin position="1"/>
        <end position="60"/>
    </location>
</feature>
<feature type="compositionally biased region" description="Polar residues" evidence="1">
    <location>
        <begin position="40"/>
        <end position="55"/>
    </location>
</feature>
<dbReference type="Proteomes" id="UP001651158">
    <property type="component" value="Unassembled WGS sequence"/>
</dbReference>
<evidence type="ECO:0000313" key="2">
    <source>
        <dbReference type="EMBL" id="KAL5107193.1"/>
    </source>
</evidence>
<reference evidence="2 3" key="1">
    <citation type="journal article" date="2022" name="Front. Cell. Infect. Microbiol.">
        <title>The Genomes of Two Strains of Taenia crassiceps the Animal Model for the Study of Human Cysticercosis.</title>
        <authorList>
            <person name="Bobes R.J."/>
            <person name="Estrada K."/>
            <person name="Rios-Valencia D.G."/>
            <person name="Calderon-Gallegos A."/>
            <person name="de la Torre P."/>
            <person name="Carrero J.C."/>
            <person name="Sanchez-Flores A."/>
            <person name="Laclette J.P."/>
        </authorList>
    </citation>
    <scope>NUCLEOTIDE SEQUENCE [LARGE SCALE GENOMIC DNA]</scope>
    <source>
        <strain evidence="2">WFUcys</strain>
    </source>
</reference>